<sequence length="358" mass="39543">MLCSLFALLCAAGFGTAALKRQHAYVDGRLFSIDGKTQYFAGTNTWWLGRLNDADINTVVSHLAETKLLVTRVWGFGNVNDDAAAAGSVYYQVLNSTGGYINYDYDTGIGRLDSVVKSAEKYGVKLILPMLNNWNDLGGINTYTTAFGGNATSFYTDAKSQAAYRNYIKFIVNRYKHSPAIFAWELMNEPRCRGCPTSTIYDWASSTSQFIKSLDSSHMVTLGDEGWFVPSDGYGDGSYAYSGLEGVDFVKNLGIVTLDFVPDAQHDAAGAAANKPVIAEEYGWPTHNNRTAIEASWQQYVLKSTHLAADMFWQFADSMPAVSNEVDEYAVFYNTTKGSDYDVLAIQHARAVLEKRTR</sequence>
<evidence type="ECO:0000256" key="1">
    <source>
        <dbReference type="ARBA" id="ARBA00001678"/>
    </source>
</evidence>
<dbReference type="EMBL" id="NAJN01000290">
    <property type="protein sequence ID" value="TKA75489.1"/>
    <property type="molecule type" value="Genomic_DNA"/>
</dbReference>
<dbReference type="InterPro" id="IPR001547">
    <property type="entry name" value="Glyco_hydro_5"/>
</dbReference>
<dbReference type="Proteomes" id="UP000308768">
    <property type="component" value="Unassembled WGS sequence"/>
</dbReference>
<evidence type="ECO:0000313" key="8">
    <source>
        <dbReference type="EMBL" id="TKA75489.1"/>
    </source>
</evidence>
<dbReference type="Pfam" id="PF26410">
    <property type="entry name" value="GH5_mannosidase"/>
    <property type="match status" value="1"/>
</dbReference>
<gene>
    <name evidence="8" type="ORF">B0A49_02020</name>
</gene>
<dbReference type="STRING" id="331657.A0A4V5NGM5"/>
<feature type="domain" description="Glycoside hydrolase family 5" evidence="7">
    <location>
        <begin position="25"/>
        <end position="226"/>
    </location>
</feature>
<reference evidence="8 9" key="1">
    <citation type="submission" date="2017-03" db="EMBL/GenBank/DDBJ databases">
        <title>Genomes of endolithic fungi from Antarctica.</title>
        <authorList>
            <person name="Coleine C."/>
            <person name="Masonjones S."/>
            <person name="Stajich J.E."/>
        </authorList>
    </citation>
    <scope>NUCLEOTIDE SEQUENCE [LARGE SCALE GENOMIC DNA]</scope>
    <source>
        <strain evidence="8 9">CCFEE 5187</strain>
    </source>
</reference>
<dbReference type="OrthoDB" id="406631at2759"/>
<dbReference type="GO" id="GO:0046355">
    <property type="term" value="P:mannan catabolic process"/>
    <property type="evidence" value="ECO:0007669"/>
    <property type="project" value="UniProtKB-ARBA"/>
</dbReference>
<comment type="similarity">
    <text evidence="2">Belongs to the glycosyl hydrolase 5 (cellulase A) family.</text>
</comment>
<organism evidence="8 9">
    <name type="scientific">Cryomyces minteri</name>
    <dbReference type="NCBI Taxonomy" id="331657"/>
    <lineage>
        <taxon>Eukaryota</taxon>
        <taxon>Fungi</taxon>
        <taxon>Dikarya</taxon>
        <taxon>Ascomycota</taxon>
        <taxon>Pezizomycotina</taxon>
        <taxon>Dothideomycetes</taxon>
        <taxon>Dothideomycetes incertae sedis</taxon>
        <taxon>Cryomyces</taxon>
    </lineage>
</organism>
<keyword evidence="9" id="KW-1185">Reference proteome</keyword>
<evidence type="ECO:0000256" key="2">
    <source>
        <dbReference type="ARBA" id="ARBA00005641"/>
    </source>
</evidence>
<evidence type="ECO:0000256" key="4">
    <source>
        <dbReference type="ARBA" id="ARBA00022801"/>
    </source>
</evidence>
<feature type="chain" id="PRO_5020501739" description="mannan endo-1,4-beta-mannosidase" evidence="6">
    <location>
        <begin position="18"/>
        <end position="358"/>
    </location>
</feature>
<evidence type="ECO:0000256" key="6">
    <source>
        <dbReference type="SAM" id="SignalP"/>
    </source>
</evidence>
<keyword evidence="5" id="KW-0326">Glycosidase</keyword>
<dbReference type="InterPro" id="IPR017853">
    <property type="entry name" value="GH"/>
</dbReference>
<dbReference type="AlphaFoldDB" id="A0A4V5NGM5"/>
<keyword evidence="6" id="KW-0732">Signal</keyword>
<evidence type="ECO:0000256" key="3">
    <source>
        <dbReference type="ARBA" id="ARBA00012706"/>
    </source>
</evidence>
<proteinExistence type="inferred from homology"/>
<protein>
    <recommendedName>
        <fullName evidence="3">mannan endo-1,4-beta-mannosidase</fullName>
        <ecNumber evidence="3">3.2.1.78</ecNumber>
    </recommendedName>
</protein>
<evidence type="ECO:0000259" key="7">
    <source>
        <dbReference type="Pfam" id="PF26410"/>
    </source>
</evidence>
<dbReference type="PANTHER" id="PTHR31451:SF10">
    <property type="entry name" value="MANNAN ENDO-1,4-BETA-MANNOSIDASE B"/>
    <property type="match status" value="1"/>
</dbReference>
<comment type="caution">
    <text evidence="8">The sequence shown here is derived from an EMBL/GenBank/DDBJ whole genome shotgun (WGS) entry which is preliminary data.</text>
</comment>
<dbReference type="SUPFAM" id="SSF51445">
    <property type="entry name" value="(Trans)glycosidases"/>
    <property type="match status" value="1"/>
</dbReference>
<evidence type="ECO:0000313" key="9">
    <source>
        <dbReference type="Proteomes" id="UP000308768"/>
    </source>
</evidence>
<name>A0A4V5NGM5_9PEZI</name>
<comment type="catalytic activity">
    <reaction evidence="1">
        <text>Random hydrolysis of (1-&gt;4)-beta-D-mannosidic linkages in mannans, galactomannans and glucomannans.</text>
        <dbReference type="EC" id="3.2.1.78"/>
    </reaction>
</comment>
<feature type="signal peptide" evidence="6">
    <location>
        <begin position="1"/>
        <end position="17"/>
    </location>
</feature>
<dbReference type="GO" id="GO:0016985">
    <property type="term" value="F:mannan endo-1,4-beta-mannosidase activity"/>
    <property type="evidence" value="ECO:0007669"/>
    <property type="project" value="UniProtKB-EC"/>
</dbReference>
<evidence type="ECO:0000256" key="5">
    <source>
        <dbReference type="ARBA" id="ARBA00023295"/>
    </source>
</evidence>
<dbReference type="PANTHER" id="PTHR31451">
    <property type="match status" value="1"/>
</dbReference>
<dbReference type="InterPro" id="IPR045053">
    <property type="entry name" value="MAN-like"/>
</dbReference>
<accession>A0A4V5NGM5</accession>
<keyword evidence="4" id="KW-0378">Hydrolase</keyword>
<dbReference type="Gene3D" id="3.20.20.80">
    <property type="entry name" value="Glycosidases"/>
    <property type="match status" value="1"/>
</dbReference>
<dbReference type="EC" id="3.2.1.78" evidence="3"/>